<name>A0ABS8VPH2_DATST</name>
<feature type="non-terminal residue" evidence="1">
    <location>
        <position position="69"/>
    </location>
</feature>
<reference evidence="1 2" key="1">
    <citation type="journal article" date="2021" name="BMC Genomics">
        <title>Datura genome reveals duplications of psychoactive alkaloid biosynthetic genes and high mutation rate following tissue culture.</title>
        <authorList>
            <person name="Rajewski A."/>
            <person name="Carter-House D."/>
            <person name="Stajich J."/>
            <person name="Litt A."/>
        </authorList>
    </citation>
    <scope>NUCLEOTIDE SEQUENCE [LARGE SCALE GENOMIC DNA]</scope>
    <source>
        <strain evidence="1">AR-01</strain>
    </source>
</reference>
<organism evidence="1 2">
    <name type="scientific">Datura stramonium</name>
    <name type="common">Jimsonweed</name>
    <name type="synonym">Common thornapple</name>
    <dbReference type="NCBI Taxonomy" id="4076"/>
    <lineage>
        <taxon>Eukaryota</taxon>
        <taxon>Viridiplantae</taxon>
        <taxon>Streptophyta</taxon>
        <taxon>Embryophyta</taxon>
        <taxon>Tracheophyta</taxon>
        <taxon>Spermatophyta</taxon>
        <taxon>Magnoliopsida</taxon>
        <taxon>eudicotyledons</taxon>
        <taxon>Gunneridae</taxon>
        <taxon>Pentapetalae</taxon>
        <taxon>asterids</taxon>
        <taxon>lamiids</taxon>
        <taxon>Solanales</taxon>
        <taxon>Solanaceae</taxon>
        <taxon>Solanoideae</taxon>
        <taxon>Datureae</taxon>
        <taxon>Datura</taxon>
    </lineage>
</organism>
<sequence length="69" mass="7793">VPYRRILEVARTKPACRKLVSASCNCYARELEETLSRPIDGPVCHKSIFSERKWVASPPKEKSSKNSST</sequence>
<accession>A0ABS8VPH2</accession>
<feature type="non-terminal residue" evidence="1">
    <location>
        <position position="1"/>
    </location>
</feature>
<evidence type="ECO:0000313" key="1">
    <source>
        <dbReference type="EMBL" id="MCE0481551.1"/>
    </source>
</evidence>
<protein>
    <submittedName>
        <fullName evidence="1">Uncharacterized protein</fullName>
    </submittedName>
</protein>
<dbReference type="EMBL" id="JACEIK010005453">
    <property type="protein sequence ID" value="MCE0481551.1"/>
    <property type="molecule type" value="Genomic_DNA"/>
</dbReference>
<keyword evidence="2" id="KW-1185">Reference proteome</keyword>
<evidence type="ECO:0000313" key="2">
    <source>
        <dbReference type="Proteomes" id="UP000823775"/>
    </source>
</evidence>
<gene>
    <name evidence="1" type="ORF">HAX54_039374</name>
</gene>
<comment type="caution">
    <text evidence="1">The sequence shown here is derived from an EMBL/GenBank/DDBJ whole genome shotgun (WGS) entry which is preliminary data.</text>
</comment>
<proteinExistence type="predicted"/>
<dbReference type="Proteomes" id="UP000823775">
    <property type="component" value="Unassembled WGS sequence"/>
</dbReference>